<keyword evidence="8" id="KW-1185">Reference proteome</keyword>
<evidence type="ECO:0000313" key="8">
    <source>
        <dbReference type="Proteomes" id="UP001438707"/>
    </source>
</evidence>
<dbReference type="GO" id="GO:0008270">
    <property type="term" value="F:zinc ion binding"/>
    <property type="evidence" value="ECO:0007669"/>
    <property type="project" value="UniProtKB-KW"/>
</dbReference>
<evidence type="ECO:0000259" key="6">
    <source>
        <dbReference type="PROSITE" id="PS50865"/>
    </source>
</evidence>
<keyword evidence="2 4" id="KW-0863">Zinc-finger</keyword>
<evidence type="ECO:0000256" key="5">
    <source>
        <dbReference type="SAM" id="MobiDB-lite"/>
    </source>
</evidence>
<dbReference type="AlphaFoldDB" id="A0AAW1QUR9"/>
<dbReference type="SUPFAM" id="SSF144232">
    <property type="entry name" value="HIT/MYND zinc finger-like"/>
    <property type="match status" value="1"/>
</dbReference>
<feature type="region of interest" description="Disordered" evidence="5">
    <location>
        <begin position="1"/>
        <end position="27"/>
    </location>
</feature>
<proteinExistence type="predicted"/>
<feature type="domain" description="MYND-type" evidence="6">
    <location>
        <begin position="291"/>
        <end position="331"/>
    </location>
</feature>
<evidence type="ECO:0000256" key="3">
    <source>
        <dbReference type="ARBA" id="ARBA00022833"/>
    </source>
</evidence>
<keyword evidence="1" id="KW-0479">Metal-binding</keyword>
<sequence length="343" mass="38350">MEQCTLSEGSPEGSSPEASPKVTQKTKDNKVDVYVKVVSSKYKPAEVATDDVPFEAYLKFCLKTPASKLRNVLLNMEQIPRIQEELKNDPVLNVGHGQEMIWEYHYLAFHSIWQRFSILGAPGQSCQSGLMFHSRAMMNIGMHTTLSNYCRALFFESANELPRAYEHICRVLDTLPEGDYLLELWAIGRSALHLACGGLGPVIPLKRISSLLRRFDHVLGCLDGHPYSDMLPAGGSVPFPAWPPPTGLRTLKHDLLGLRCRISALSPSSPKGQWHVPGKTPQSMSMPHLQCSSCNSINPVLSDMKACVCRKAWYCNRLCQINHRPHHKEMCKANQPAQHCCDT</sequence>
<comment type="caution">
    <text evidence="7">The sequence shown here is derived from an EMBL/GenBank/DDBJ whole genome shotgun (WGS) entry which is preliminary data.</text>
</comment>
<accession>A0AAW1QUR9</accession>
<evidence type="ECO:0000313" key="7">
    <source>
        <dbReference type="EMBL" id="KAK9825251.1"/>
    </source>
</evidence>
<evidence type="ECO:0000256" key="2">
    <source>
        <dbReference type="ARBA" id="ARBA00022771"/>
    </source>
</evidence>
<protein>
    <recommendedName>
        <fullName evidence="6">MYND-type domain-containing protein</fullName>
    </recommendedName>
</protein>
<reference evidence="7 8" key="1">
    <citation type="journal article" date="2024" name="Nat. Commun.">
        <title>Phylogenomics reveals the evolutionary origins of lichenization in chlorophyte algae.</title>
        <authorList>
            <person name="Puginier C."/>
            <person name="Libourel C."/>
            <person name="Otte J."/>
            <person name="Skaloud P."/>
            <person name="Haon M."/>
            <person name="Grisel S."/>
            <person name="Petersen M."/>
            <person name="Berrin J.G."/>
            <person name="Delaux P.M."/>
            <person name="Dal Grande F."/>
            <person name="Keller J."/>
        </authorList>
    </citation>
    <scope>NUCLEOTIDE SEQUENCE [LARGE SCALE GENOMIC DNA]</scope>
    <source>
        <strain evidence="7 8">SAG 2145</strain>
    </source>
</reference>
<evidence type="ECO:0000256" key="1">
    <source>
        <dbReference type="ARBA" id="ARBA00022723"/>
    </source>
</evidence>
<feature type="compositionally biased region" description="Low complexity" evidence="5">
    <location>
        <begin position="7"/>
        <end position="20"/>
    </location>
</feature>
<name>A0AAW1QUR9_9CHLO</name>
<organism evidence="7 8">
    <name type="scientific">Apatococcus lobatus</name>
    <dbReference type="NCBI Taxonomy" id="904363"/>
    <lineage>
        <taxon>Eukaryota</taxon>
        <taxon>Viridiplantae</taxon>
        <taxon>Chlorophyta</taxon>
        <taxon>core chlorophytes</taxon>
        <taxon>Trebouxiophyceae</taxon>
        <taxon>Chlorellales</taxon>
        <taxon>Chlorellaceae</taxon>
        <taxon>Apatococcus</taxon>
    </lineage>
</organism>
<keyword evidence="3" id="KW-0862">Zinc</keyword>
<dbReference type="PROSITE" id="PS50865">
    <property type="entry name" value="ZF_MYND_2"/>
    <property type="match status" value="1"/>
</dbReference>
<gene>
    <name evidence="7" type="ORF">WJX74_003380</name>
</gene>
<dbReference type="Pfam" id="PF01753">
    <property type="entry name" value="zf-MYND"/>
    <property type="match status" value="1"/>
</dbReference>
<evidence type="ECO:0000256" key="4">
    <source>
        <dbReference type="PROSITE-ProRule" id="PRU00134"/>
    </source>
</evidence>
<dbReference type="Proteomes" id="UP001438707">
    <property type="component" value="Unassembled WGS sequence"/>
</dbReference>
<dbReference type="InterPro" id="IPR002893">
    <property type="entry name" value="Znf_MYND"/>
</dbReference>
<dbReference type="Gene3D" id="6.10.140.2220">
    <property type="match status" value="1"/>
</dbReference>
<dbReference type="EMBL" id="JALJOS010000025">
    <property type="protein sequence ID" value="KAK9825251.1"/>
    <property type="molecule type" value="Genomic_DNA"/>
</dbReference>